<sequence length="249" mass="28718">MNLYQRDTRPAPLNFPGFSTSETLARRNYGPKVLDIQVDNETGRHTHSRPAMAEPQYQPRFYPFSQQSPSRELRNSRMTQCSNVHNLSNQVRRANNGVPILSPVYGSSLLSGLPPERESISCRYFNLPTWLFVAWRVSCGFAAMHQSRHRPNEFIPPINFFPTHRGPRLFLNGTAPEYTYLPTMSDFRRLRFASSQRRRNILSVPCPSPLEPFISTSTTKILGRRRHFQTSKSDARISRRYSTSSTPMH</sequence>
<dbReference type="Proteomes" id="UP001215598">
    <property type="component" value="Unassembled WGS sequence"/>
</dbReference>
<dbReference type="EMBL" id="JARKIB010000023">
    <property type="protein sequence ID" value="KAJ7766778.1"/>
    <property type="molecule type" value="Genomic_DNA"/>
</dbReference>
<feature type="region of interest" description="Disordered" evidence="1">
    <location>
        <begin position="225"/>
        <end position="249"/>
    </location>
</feature>
<accession>A0AAD7JNI9</accession>
<dbReference type="AlphaFoldDB" id="A0AAD7JNI9"/>
<organism evidence="2 3">
    <name type="scientific">Mycena metata</name>
    <dbReference type="NCBI Taxonomy" id="1033252"/>
    <lineage>
        <taxon>Eukaryota</taxon>
        <taxon>Fungi</taxon>
        <taxon>Dikarya</taxon>
        <taxon>Basidiomycota</taxon>
        <taxon>Agaricomycotina</taxon>
        <taxon>Agaricomycetes</taxon>
        <taxon>Agaricomycetidae</taxon>
        <taxon>Agaricales</taxon>
        <taxon>Marasmiineae</taxon>
        <taxon>Mycenaceae</taxon>
        <taxon>Mycena</taxon>
    </lineage>
</organism>
<comment type="caution">
    <text evidence="2">The sequence shown here is derived from an EMBL/GenBank/DDBJ whole genome shotgun (WGS) entry which is preliminary data.</text>
</comment>
<name>A0AAD7JNI9_9AGAR</name>
<keyword evidence="3" id="KW-1185">Reference proteome</keyword>
<protein>
    <submittedName>
        <fullName evidence="2">Uncharacterized protein</fullName>
    </submittedName>
</protein>
<evidence type="ECO:0000256" key="1">
    <source>
        <dbReference type="SAM" id="MobiDB-lite"/>
    </source>
</evidence>
<proteinExistence type="predicted"/>
<gene>
    <name evidence="2" type="ORF">B0H16DRAFT_1522453</name>
</gene>
<evidence type="ECO:0000313" key="2">
    <source>
        <dbReference type="EMBL" id="KAJ7766778.1"/>
    </source>
</evidence>
<feature type="compositionally biased region" description="Polar residues" evidence="1">
    <location>
        <begin position="240"/>
        <end position="249"/>
    </location>
</feature>
<evidence type="ECO:0000313" key="3">
    <source>
        <dbReference type="Proteomes" id="UP001215598"/>
    </source>
</evidence>
<reference evidence="2" key="1">
    <citation type="submission" date="2023-03" db="EMBL/GenBank/DDBJ databases">
        <title>Massive genome expansion in bonnet fungi (Mycena s.s.) driven by repeated elements and novel gene families across ecological guilds.</title>
        <authorList>
            <consortium name="Lawrence Berkeley National Laboratory"/>
            <person name="Harder C.B."/>
            <person name="Miyauchi S."/>
            <person name="Viragh M."/>
            <person name="Kuo A."/>
            <person name="Thoen E."/>
            <person name="Andreopoulos B."/>
            <person name="Lu D."/>
            <person name="Skrede I."/>
            <person name="Drula E."/>
            <person name="Henrissat B."/>
            <person name="Morin E."/>
            <person name="Kohler A."/>
            <person name="Barry K."/>
            <person name="LaButti K."/>
            <person name="Morin E."/>
            <person name="Salamov A."/>
            <person name="Lipzen A."/>
            <person name="Mereny Z."/>
            <person name="Hegedus B."/>
            <person name="Baldrian P."/>
            <person name="Stursova M."/>
            <person name="Weitz H."/>
            <person name="Taylor A."/>
            <person name="Grigoriev I.V."/>
            <person name="Nagy L.G."/>
            <person name="Martin F."/>
            <person name="Kauserud H."/>
        </authorList>
    </citation>
    <scope>NUCLEOTIDE SEQUENCE</scope>
    <source>
        <strain evidence="2">CBHHK182m</strain>
    </source>
</reference>